<proteinExistence type="predicted"/>
<gene>
    <name evidence="2" type="ORF">ACE1CA_18075</name>
</gene>
<name>A0ABV4WMY1_9CYAN</name>
<dbReference type="EMBL" id="JBHFNT010000150">
    <property type="protein sequence ID" value="MFB2836443.1"/>
    <property type="molecule type" value="Genomic_DNA"/>
</dbReference>
<sequence length="96" mass="10840">MNRAFRKYHRQIAIACSLPLILTVITGIGYTIFDEWFQLEDIAHFLMGIHTMKILKLDTIYPVLNGLGLIGLLVTGLSMTGLFNKRRTSENLGDKS</sequence>
<feature type="transmembrane region" description="Helical" evidence="1">
    <location>
        <begin position="60"/>
        <end position="83"/>
    </location>
</feature>
<keyword evidence="1" id="KW-0472">Membrane</keyword>
<dbReference type="RefSeq" id="WP_413278827.1">
    <property type="nucleotide sequence ID" value="NZ_JBHFNT010000150.1"/>
</dbReference>
<keyword evidence="1" id="KW-0812">Transmembrane</keyword>
<organism evidence="2 3">
    <name type="scientific">Floridaenema evergladense BLCC-F167</name>
    <dbReference type="NCBI Taxonomy" id="3153639"/>
    <lineage>
        <taxon>Bacteria</taxon>
        <taxon>Bacillati</taxon>
        <taxon>Cyanobacteriota</taxon>
        <taxon>Cyanophyceae</taxon>
        <taxon>Oscillatoriophycideae</taxon>
        <taxon>Aerosakkonematales</taxon>
        <taxon>Aerosakkonemataceae</taxon>
        <taxon>Floridanema</taxon>
        <taxon>Floridanema evergladense</taxon>
    </lineage>
</organism>
<protein>
    <submittedName>
        <fullName evidence="2">Peptidase</fullName>
    </submittedName>
</protein>
<reference evidence="2 3" key="1">
    <citation type="submission" date="2024-09" db="EMBL/GenBank/DDBJ databases">
        <title>Floridaenema gen nov. (Aerosakkonemataceae, Aerosakkonematales ord. nov., Cyanobacteria) from benthic tropical and subtropical fresh waters, with the description of four new species.</title>
        <authorList>
            <person name="Moretto J.A."/>
            <person name="Berthold D.E."/>
            <person name="Lefler F.W."/>
            <person name="Huang I.-S."/>
            <person name="Laughinghouse H. IV."/>
        </authorList>
    </citation>
    <scope>NUCLEOTIDE SEQUENCE [LARGE SCALE GENOMIC DNA]</scope>
    <source>
        <strain evidence="2 3">BLCC-F167</strain>
    </source>
</reference>
<comment type="caution">
    <text evidence="2">The sequence shown here is derived from an EMBL/GenBank/DDBJ whole genome shotgun (WGS) entry which is preliminary data.</text>
</comment>
<evidence type="ECO:0000313" key="2">
    <source>
        <dbReference type="EMBL" id="MFB2836443.1"/>
    </source>
</evidence>
<accession>A0ABV4WMY1</accession>
<dbReference type="Proteomes" id="UP001576780">
    <property type="component" value="Unassembled WGS sequence"/>
</dbReference>
<evidence type="ECO:0000256" key="1">
    <source>
        <dbReference type="SAM" id="Phobius"/>
    </source>
</evidence>
<keyword evidence="1" id="KW-1133">Transmembrane helix</keyword>
<feature type="transmembrane region" description="Helical" evidence="1">
    <location>
        <begin position="12"/>
        <end position="33"/>
    </location>
</feature>
<evidence type="ECO:0000313" key="3">
    <source>
        <dbReference type="Proteomes" id="UP001576780"/>
    </source>
</evidence>
<keyword evidence="3" id="KW-1185">Reference proteome</keyword>